<feature type="transmembrane region" description="Helical" evidence="1">
    <location>
        <begin position="72"/>
        <end position="94"/>
    </location>
</feature>
<evidence type="ECO:0000256" key="1">
    <source>
        <dbReference type="SAM" id="Phobius"/>
    </source>
</evidence>
<proteinExistence type="predicted"/>
<dbReference type="PANTHER" id="PTHR45138">
    <property type="entry name" value="REGULATORY COMPONENTS OF SENSORY TRANSDUCTION SYSTEM"/>
    <property type="match status" value="1"/>
</dbReference>
<feature type="transmembrane region" description="Helical" evidence="1">
    <location>
        <begin position="175"/>
        <end position="193"/>
    </location>
</feature>
<dbReference type="KEGG" id="sri:SELR_06430"/>
<dbReference type="Pfam" id="PF00990">
    <property type="entry name" value="GGDEF"/>
    <property type="match status" value="1"/>
</dbReference>
<dbReference type="SMART" id="SM00267">
    <property type="entry name" value="GGDEF"/>
    <property type="match status" value="1"/>
</dbReference>
<dbReference type="InterPro" id="IPR043128">
    <property type="entry name" value="Rev_trsase/Diguanyl_cyclase"/>
</dbReference>
<dbReference type="Proteomes" id="UP000007887">
    <property type="component" value="Chromosome"/>
</dbReference>
<dbReference type="GO" id="GO:0005886">
    <property type="term" value="C:plasma membrane"/>
    <property type="evidence" value="ECO:0007669"/>
    <property type="project" value="TreeGrafter"/>
</dbReference>
<feature type="transmembrane region" description="Helical" evidence="1">
    <location>
        <begin position="40"/>
        <end position="57"/>
    </location>
</feature>
<gene>
    <name evidence="3" type="ordered locus">SELR_06430</name>
</gene>
<keyword evidence="1" id="KW-0812">Transmembrane</keyword>
<dbReference type="GO" id="GO:1902201">
    <property type="term" value="P:negative regulation of bacterial-type flagellum-dependent cell motility"/>
    <property type="evidence" value="ECO:0007669"/>
    <property type="project" value="TreeGrafter"/>
</dbReference>
<dbReference type="PROSITE" id="PS50887">
    <property type="entry name" value="GGDEF"/>
    <property type="match status" value="1"/>
</dbReference>
<dbReference type="InterPro" id="IPR000160">
    <property type="entry name" value="GGDEF_dom"/>
</dbReference>
<dbReference type="PANTHER" id="PTHR45138:SF9">
    <property type="entry name" value="DIGUANYLATE CYCLASE DGCM-RELATED"/>
    <property type="match status" value="1"/>
</dbReference>
<dbReference type="GO" id="GO:0043709">
    <property type="term" value="P:cell adhesion involved in single-species biofilm formation"/>
    <property type="evidence" value="ECO:0007669"/>
    <property type="project" value="TreeGrafter"/>
</dbReference>
<dbReference type="EMBL" id="AP012292">
    <property type="protein sequence ID" value="BAL82351.1"/>
    <property type="molecule type" value="Genomic_DNA"/>
</dbReference>
<accession>I0GNL4</accession>
<feature type="transmembrane region" description="Helical" evidence="1">
    <location>
        <begin position="101"/>
        <end position="119"/>
    </location>
</feature>
<evidence type="ECO:0000313" key="4">
    <source>
        <dbReference type="Proteomes" id="UP000007887"/>
    </source>
</evidence>
<protein>
    <recommendedName>
        <fullName evidence="2">GGDEF domain-containing protein</fullName>
    </recommendedName>
</protein>
<sequence length="409" mass="47546">MYYCLIDFLALLILLITNHDVLFTRGNAEAEGPQRSYRHFLYVVILYYITDLLWAWLYDISELDWLYVDTEVYFIVMAVGVLLWLYYVVIYLGIKGGFRKFLTYTGLVLLIVVVISTLVNRWCPVMFYFDAEGIYHAGIARDMIFVYQVIMLMVISLYTLVFVSTTTEKQRKRHLAIGLSGLTMMVFIAVQVFFPTYPLYAISYMLGSCLLRTFVIENEREEYRSNLEIALEREKEQFLELKSAWGLAYTDSLTGVKSKLAYAEKTELIDKQIERGSVEELAIAVFDVNNLKWVNDNLGHDVGDEFIRQACSLICTIFKKSPVYRVGGDEFVAILEREDYHNRAALLQAFNQEVEKNQRNDAVVIAVGMAEYKPMQDNSYKKIFERADVRMYKRKRELKADSFPAFDDS</sequence>
<dbReference type="AlphaFoldDB" id="I0GNL4"/>
<evidence type="ECO:0000313" key="3">
    <source>
        <dbReference type="EMBL" id="BAL82351.1"/>
    </source>
</evidence>
<dbReference type="eggNOG" id="COG3706">
    <property type="taxonomic scope" value="Bacteria"/>
</dbReference>
<dbReference type="HOGENOM" id="CLU_672483_0_0_9"/>
<dbReference type="PATRIC" id="fig|927704.6.peg.658"/>
<keyword evidence="1" id="KW-0472">Membrane</keyword>
<dbReference type="GO" id="GO:0052621">
    <property type="term" value="F:diguanylate cyclase activity"/>
    <property type="evidence" value="ECO:0007669"/>
    <property type="project" value="TreeGrafter"/>
</dbReference>
<feature type="transmembrane region" description="Helical" evidence="1">
    <location>
        <begin position="144"/>
        <end position="163"/>
    </location>
</feature>
<feature type="domain" description="GGDEF" evidence="2">
    <location>
        <begin position="279"/>
        <end position="408"/>
    </location>
</feature>
<reference evidence="3 4" key="1">
    <citation type="submission" date="2011-10" db="EMBL/GenBank/DDBJ databases">
        <title>Whole genome sequence of Selenomonas ruminantium subsp. lactilytica TAM6421.</title>
        <authorList>
            <person name="Oguchi A."/>
            <person name="Ankai A."/>
            <person name="Kaneko J."/>
            <person name="Yamada-Narita S."/>
            <person name="Fukui S."/>
            <person name="Takahashi M."/>
            <person name="Onodera T."/>
            <person name="Kojima S."/>
            <person name="Fushimi T."/>
            <person name="Abe N."/>
            <person name="Kamio Y."/>
            <person name="Yamazaki S."/>
            <person name="Fujita N."/>
        </authorList>
    </citation>
    <scope>NUCLEOTIDE SEQUENCE [LARGE SCALE GENOMIC DNA]</scope>
    <source>
        <strain evidence="4">NBRC 103574 / TAM6421</strain>
    </source>
</reference>
<organism evidence="3 4">
    <name type="scientific">Selenomonas ruminantium subsp. lactilytica (strain NBRC 103574 / TAM6421)</name>
    <dbReference type="NCBI Taxonomy" id="927704"/>
    <lineage>
        <taxon>Bacteria</taxon>
        <taxon>Bacillati</taxon>
        <taxon>Bacillota</taxon>
        <taxon>Negativicutes</taxon>
        <taxon>Selenomonadales</taxon>
        <taxon>Selenomonadaceae</taxon>
        <taxon>Selenomonas</taxon>
    </lineage>
</organism>
<dbReference type="SUPFAM" id="SSF55073">
    <property type="entry name" value="Nucleotide cyclase"/>
    <property type="match status" value="1"/>
</dbReference>
<dbReference type="CDD" id="cd01949">
    <property type="entry name" value="GGDEF"/>
    <property type="match status" value="1"/>
</dbReference>
<dbReference type="NCBIfam" id="TIGR00254">
    <property type="entry name" value="GGDEF"/>
    <property type="match status" value="1"/>
</dbReference>
<dbReference type="RefSeq" id="WP_014423792.1">
    <property type="nucleotide sequence ID" value="NC_017068.1"/>
</dbReference>
<dbReference type="OrthoDB" id="9804955at2"/>
<dbReference type="Gene3D" id="3.30.70.270">
    <property type="match status" value="1"/>
</dbReference>
<keyword evidence="1" id="KW-1133">Transmembrane helix</keyword>
<dbReference type="InterPro" id="IPR029787">
    <property type="entry name" value="Nucleotide_cyclase"/>
</dbReference>
<name>I0GNL4_SELRL</name>
<evidence type="ECO:0000259" key="2">
    <source>
        <dbReference type="PROSITE" id="PS50887"/>
    </source>
</evidence>
<dbReference type="InterPro" id="IPR050469">
    <property type="entry name" value="Diguanylate_Cyclase"/>
</dbReference>
<feature type="transmembrane region" description="Helical" evidence="1">
    <location>
        <begin position="6"/>
        <end position="28"/>
    </location>
</feature>